<dbReference type="EC" id="2.4.1.54" evidence="2"/>
<evidence type="ECO:0000313" key="3">
    <source>
        <dbReference type="Proteomes" id="UP000094067"/>
    </source>
</evidence>
<keyword evidence="2" id="KW-0328">Glycosyltransferase</keyword>
<dbReference type="InterPro" id="IPR001173">
    <property type="entry name" value="Glyco_trans_2-like"/>
</dbReference>
<proteinExistence type="predicted"/>
<dbReference type="Gene3D" id="3.90.550.10">
    <property type="entry name" value="Spore Coat Polysaccharide Biosynthesis Protein SpsA, Chain A"/>
    <property type="match status" value="1"/>
</dbReference>
<protein>
    <submittedName>
        <fullName evidence="2">Undecaprenyl-phosphate mannosyltransferase</fullName>
        <ecNumber evidence="2">2.4.1.54</ecNumber>
    </submittedName>
</protein>
<dbReference type="GO" id="GO:0047267">
    <property type="term" value="F:undecaprenyl-phosphate mannosyltransferase activity"/>
    <property type="evidence" value="ECO:0007669"/>
    <property type="project" value="UniProtKB-EC"/>
</dbReference>
<dbReference type="PANTHER" id="PTHR48090:SF7">
    <property type="entry name" value="RFBJ PROTEIN"/>
    <property type="match status" value="1"/>
</dbReference>
<dbReference type="InterPro" id="IPR050256">
    <property type="entry name" value="Glycosyltransferase_2"/>
</dbReference>
<gene>
    <name evidence="2" type="ORF">BEI61_01524</name>
</gene>
<evidence type="ECO:0000259" key="1">
    <source>
        <dbReference type="Pfam" id="PF00535"/>
    </source>
</evidence>
<evidence type="ECO:0000313" key="2">
    <source>
        <dbReference type="EMBL" id="ODM05635.1"/>
    </source>
</evidence>
<sequence length="234" mass="26240">MRVLIIIPAYNEEENIEKVILCIKKMYPNADCLVVNDCSTDKTEEILRRYNVNHVCLPINLGIGGAVQTGYQYALDNDYDVAIQMDGDGQHDPSYLCKLLEPIEKGEANIVIGSRFITMEGFQSSAVRRLGIGILGMLVSLCCLKKIRDVTSGFRAVDKRFIKIFANDYPQDYPEPEAIVSAMMHGGIIKEVPVIMKERTGGVSSISYKKSIYYMVKVSLAILICRISFGIRRK</sequence>
<dbReference type="RefSeq" id="WP_069151842.1">
    <property type="nucleotide sequence ID" value="NZ_MCGH01000002.1"/>
</dbReference>
<reference evidence="2 3" key="1">
    <citation type="submission" date="2016-07" db="EMBL/GenBank/DDBJ databases">
        <title>Characterization of isolates of Eisenbergiella tayi derived from blood cultures, using whole genome sequencing.</title>
        <authorList>
            <person name="Burdz T."/>
            <person name="Wiebe D."/>
            <person name="Huynh C."/>
            <person name="Bernard K."/>
        </authorList>
    </citation>
    <scope>NUCLEOTIDE SEQUENCE [LARGE SCALE GENOMIC DNA]</scope>
    <source>
        <strain evidence="2 3">NML 110608</strain>
    </source>
</reference>
<comment type="caution">
    <text evidence="2">The sequence shown here is derived from an EMBL/GenBank/DDBJ whole genome shotgun (WGS) entry which is preliminary data.</text>
</comment>
<dbReference type="Pfam" id="PF00535">
    <property type="entry name" value="Glycos_transf_2"/>
    <property type="match status" value="1"/>
</dbReference>
<keyword evidence="2" id="KW-0808">Transferase</keyword>
<dbReference type="AlphaFoldDB" id="A0A1E3AA35"/>
<dbReference type="Proteomes" id="UP000094067">
    <property type="component" value="Unassembled WGS sequence"/>
</dbReference>
<dbReference type="CDD" id="cd04179">
    <property type="entry name" value="DPM_DPG-synthase_like"/>
    <property type="match status" value="1"/>
</dbReference>
<dbReference type="InterPro" id="IPR029044">
    <property type="entry name" value="Nucleotide-diphossugar_trans"/>
</dbReference>
<dbReference type="SUPFAM" id="SSF53448">
    <property type="entry name" value="Nucleotide-diphospho-sugar transferases"/>
    <property type="match status" value="1"/>
</dbReference>
<dbReference type="PATRIC" id="fig|1432052.4.peg.1707"/>
<accession>A0A1E3AA35</accession>
<organism evidence="2 3">
    <name type="scientific">Eisenbergiella tayi</name>
    <dbReference type="NCBI Taxonomy" id="1432052"/>
    <lineage>
        <taxon>Bacteria</taxon>
        <taxon>Bacillati</taxon>
        <taxon>Bacillota</taxon>
        <taxon>Clostridia</taxon>
        <taxon>Lachnospirales</taxon>
        <taxon>Lachnospiraceae</taxon>
        <taxon>Eisenbergiella</taxon>
    </lineage>
</organism>
<name>A0A1E3AA35_9FIRM</name>
<dbReference type="PANTHER" id="PTHR48090">
    <property type="entry name" value="UNDECAPRENYL-PHOSPHATE 4-DEOXY-4-FORMAMIDO-L-ARABINOSE TRANSFERASE-RELATED"/>
    <property type="match status" value="1"/>
</dbReference>
<dbReference type="EMBL" id="MCGH01000002">
    <property type="protein sequence ID" value="ODM05635.1"/>
    <property type="molecule type" value="Genomic_DNA"/>
</dbReference>
<feature type="domain" description="Glycosyltransferase 2-like" evidence="1">
    <location>
        <begin position="5"/>
        <end position="158"/>
    </location>
</feature>